<protein>
    <submittedName>
        <fullName evidence="3">Uncharacterized protein</fullName>
    </submittedName>
</protein>
<reference evidence="3 4" key="1">
    <citation type="submission" date="2017-10" db="EMBL/GenBank/DDBJ databases">
        <title>Draft genome of two endophytic bacteria isolated from 'guarana' Paullinia cupana (Mart.) Ducke.</title>
        <authorList>
            <person name="Siqueira K.A."/>
            <person name="Liotti R.G."/>
            <person name="Mendes T.A."/>
            <person name="Soares M.A."/>
        </authorList>
    </citation>
    <scope>NUCLEOTIDE SEQUENCE [LARGE SCALE GENOMIC DNA]</scope>
    <source>
        <strain evidence="3 4">342</strain>
    </source>
</reference>
<feature type="region of interest" description="Disordered" evidence="1">
    <location>
        <begin position="1"/>
        <end position="23"/>
    </location>
</feature>
<proteinExistence type="predicted"/>
<organism evidence="3 4">
    <name type="scientific">Pantoea coffeiphila</name>
    <dbReference type="NCBI Taxonomy" id="1465635"/>
    <lineage>
        <taxon>Bacteria</taxon>
        <taxon>Pseudomonadati</taxon>
        <taxon>Pseudomonadota</taxon>
        <taxon>Gammaproteobacteria</taxon>
        <taxon>Enterobacterales</taxon>
        <taxon>Erwiniaceae</taxon>
        <taxon>Pantoea</taxon>
    </lineage>
</organism>
<dbReference type="EMBL" id="PDET01000017">
    <property type="protein sequence ID" value="PRD13680.1"/>
    <property type="molecule type" value="Genomic_DNA"/>
</dbReference>
<gene>
    <name evidence="3" type="ORF">CQW29_20745</name>
</gene>
<accession>A0A2S9I7B2</accession>
<evidence type="ECO:0000256" key="1">
    <source>
        <dbReference type="SAM" id="MobiDB-lite"/>
    </source>
</evidence>
<keyword evidence="2" id="KW-0812">Transmembrane</keyword>
<keyword evidence="2" id="KW-1133">Transmembrane helix</keyword>
<name>A0A2S9I7B2_9GAMM</name>
<feature type="transmembrane region" description="Helical" evidence="2">
    <location>
        <begin position="40"/>
        <end position="62"/>
    </location>
</feature>
<keyword evidence="4" id="KW-1185">Reference proteome</keyword>
<dbReference type="Proteomes" id="UP000239181">
    <property type="component" value="Unassembled WGS sequence"/>
</dbReference>
<comment type="caution">
    <text evidence="3">The sequence shown here is derived from an EMBL/GenBank/DDBJ whole genome shotgun (WGS) entry which is preliminary data.</text>
</comment>
<evidence type="ECO:0000256" key="2">
    <source>
        <dbReference type="SAM" id="Phobius"/>
    </source>
</evidence>
<evidence type="ECO:0000313" key="4">
    <source>
        <dbReference type="Proteomes" id="UP000239181"/>
    </source>
</evidence>
<dbReference type="OrthoDB" id="6547435at2"/>
<evidence type="ECO:0000313" key="3">
    <source>
        <dbReference type="EMBL" id="PRD13680.1"/>
    </source>
</evidence>
<dbReference type="AlphaFoldDB" id="A0A2S9I7B2"/>
<keyword evidence="2" id="KW-0472">Membrane</keyword>
<sequence>MAETSKLNSETGKLNSETQKLNSEAQKLNREALKLSRETFWYPVAIGGGLVGAVAAITATMLKILS</sequence>